<reference evidence="2" key="1">
    <citation type="submission" date="2023-07" db="EMBL/GenBank/DDBJ databases">
        <authorList>
            <person name="Yue Y."/>
        </authorList>
    </citation>
    <scope>NUCLEOTIDE SEQUENCE [LARGE SCALE GENOMIC DNA]</scope>
    <source>
        <strain evidence="2">2Y89</strain>
    </source>
</reference>
<sequence length="116" mass="13518">MEKTILLLFFIGLTGISHNKEINREVFNSLTIVKNQNPKFIKFRIKNNSNNRNHFYVVGPKPDGSKFSYGFPMMPYSKRKENWSIGTKVYKVNGLGFKKLLIKIKKEDEGKTIDLF</sequence>
<keyword evidence="2" id="KW-1185">Reference proteome</keyword>
<proteinExistence type="predicted"/>
<organism evidence="1 2">
    <name type="scientific">Winogradskyella vincentii</name>
    <dbReference type="NCBI Taxonomy" id="2877122"/>
    <lineage>
        <taxon>Bacteria</taxon>
        <taxon>Pseudomonadati</taxon>
        <taxon>Bacteroidota</taxon>
        <taxon>Flavobacteriia</taxon>
        <taxon>Flavobacteriales</taxon>
        <taxon>Flavobacteriaceae</taxon>
        <taxon>Winogradskyella</taxon>
    </lineage>
</organism>
<protein>
    <submittedName>
        <fullName evidence="1">Uncharacterized protein</fullName>
    </submittedName>
</protein>
<dbReference type="RefSeq" id="WP_224478877.1">
    <property type="nucleotide sequence ID" value="NZ_JAIUJS010000006.1"/>
</dbReference>
<evidence type="ECO:0000313" key="2">
    <source>
        <dbReference type="Proteomes" id="UP001198402"/>
    </source>
</evidence>
<gene>
    <name evidence="1" type="ORF">LBV24_11845</name>
</gene>
<accession>A0ABS7Y3U2</accession>
<evidence type="ECO:0000313" key="1">
    <source>
        <dbReference type="EMBL" id="MCA0153914.1"/>
    </source>
</evidence>
<name>A0ABS7Y3U2_9FLAO</name>
<dbReference type="EMBL" id="JAIUJS010000006">
    <property type="protein sequence ID" value="MCA0153914.1"/>
    <property type="molecule type" value="Genomic_DNA"/>
</dbReference>
<dbReference type="Proteomes" id="UP001198402">
    <property type="component" value="Unassembled WGS sequence"/>
</dbReference>
<comment type="caution">
    <text evidence="1">The sequence shown here is derived from an EMBL/GenBank/DDBJ whole genome shotgun (WGS) entry which is preliminary data.</text>
</comment>